<feature type="transmembrane region" description="Helical" evidence="9">
    <location>
        <begin position="155"/>
        <end position="182"/>
    </location>
</feature>
<dbReference type="GO" id="GO:0140359">
    <property type="term" value="F:ABC-type transporter activity"/>
    <property type="evidence" value="ECO:0007669"/>
    <property type="project" value="InterPro"/>
</dbReference>
<evidence type="ECO:0000256" key="2">
    <source>
        <dbReference type="ARBA" id="ARBA00022448"/>
    </source>
</evidence>
<evidence type="ECO:0000256" key="1">
    <source>
        <dbReference type="ARBA" id="ARBA00004651"/>
    </source>
</evidence>
<dbReference type="GO" id="GO:0016887">
    <property type="term" value="F:ATP hydrolysis activity"/>
    <property type="evidence" value="ECO:0007669"/>
    <property type="project" value="InterPro"/>
</dbReference>
<evidence type="ECO:0000259" key="10">
    <source>
        <dbReference type="PROSITE" id="PS50893"/>
    </source>
</evidence>
<dbReference type="AlphaFoldDB" id="A0A084JGH5"/>
<protein>
    <submittedName>
        <fullName evidence="12">ABC transporter ATP-binding protein</fullName>
    </submittedName>
</protein>
<evidence type="ECO:0000256" key="9">
    <source>
        <dbReference type="SAM" id="Phobius"/>
    </source>
</evidence>
<keyword evidence="4 9" id="KW-0812">Transmembrane</keyword>
<dbReference type="InterPro" id="IPR039421">
    <property type="entry name" value="Type_1_exporter"/>
</dbReference>
<evidence type="ECO:0000256" key="5">
    <source>
        <dbReference type="ARBA" id="ARBA00022741"/>
    </source>
</evidence>
<dbReference type="InterPro" id="IPR036640">
    <property type="entry name" value="ABC1_TM_sf"/>
</dbReference>
<dbReference type="InterPro" id="IPR017871">
    <property type="entry name" value="ABC_transporter-like_CS"/>
</dbReference>
<dbReference type="SMART" id="SM00382">
    <property type="entry name" value="AAA"/>
    <property type="match status" value="1"/>
</dbReference>
<keyword evidence="8 9" id="KW-0472">Membrane</keyword>
<dbReference type="PROSITE" id="PS00211">
    <property type="entry name" value="ABC_TRANSPORTER_1"/>
    <property type="match status" value="1"/>
</dbReference>
<dbReference type="Pfam" id="PF00005">
    <property type="entry name" value="ABC_tran"/>
    <property type="match status" value="1"/>
</dbReference>
<dbReference type="SUPFAM" id="SSF52540">
    <property type="entry name" value="P-loop containing nucleoside triphosphate hydrolases"/>
    <property type="match status" value="1"/>
</dbReference>
<evidence type="ECO:0000256" key="3">
    <source>
        <dbReference type="ARBA" id="ARBA00022475"/>
    </source>
</evidence>
<keyword evidence="13" id="KW-1185">Reference proteome</keyword>
<comment type="subcellular location">
    <subcellularLocation>
        <location evidence="1">Cell membrane</location>
        <topology evidence="1">Multi-pass membrane protein</topology>
    </subcellularLocation>
</comment>
<evidence type="ECO:0000259" key="11">
    <source>
        <dbReference type="PROSITE" id="PS50929"/>
    </source>
</evidence>
<evidence type="ECO:0000313" key="12">
    <source>
        <dbReference type="EMBL" id="KEZ88059.1"/>
    </source>
</evidence>
<evidence type="ECO:0000313" key="13">
    <source>
        <dbReference type="Proteomes" id="UP000028542"/>
    </source>
</evidence>
<keyword evidence="6 12" id="KW-0067">ATP-binding</keyword>
<dbReference type="eggNOG" id="COG1132">
    <property type="taxonomic scope" value="Bacteria"/>
</dbReference>
<proteinExistence type="predicted"/>
<dbReference type="InterPro" id="IPR027417">
    <property type="entry name" value="P-loop_NTPase"/>
</dbReference>
<keyword evidence="7 9" id="KW-1133">Transmembrane helix</keyword>
<evidence type="ECO:0000256" key="7">
    <source>
        <dbReference type="ARBA" id="ARBA00022989"/>
    </source>
</evidence>
<dbReference type="PROSITE" id="PS50929">
    <property type="entry name" value="ABC_TM1F"/>
    <property type="match status" value="1"/>
</dbReference>
<feature type="transmembrane region" description="Helical" evidence="9">
    <location>
        <begin position="262"/>
        <end position="280"/>
    </location>
</feature>
<dbReference type="PROSITE" id="PS50893">
    <property type="entry name" value="ABC_TRANSPORTER_2"/>
    <property type="match status" value="1"/>
</dbReference>
<dbReference type="PANTHER" id="PTHR24221">
    <property type="entry name" value="ATP-BINDING CASSETTE SUB-FAMILY B"/>
    <property type="match status" value="1"/>
</dbReference>
<dbReference type="InterPro" id="IPR003439">
    <property type="entry name" value="ABC_transporter-like_ATP-bd"/>
</dbReference>
<dbReference type="PANTHER" id="PTHR24221:SF646">
    <property type="entry name" value="HAEMOLYSIN SECRETION ATP-BINDING PROTEIN"/>
    <property type="match status" value="1"/>
</dbReference>
<dbReference type="GO" id="GO:0034040">
    <property type="term" value="F:ATPase-coupled lipid transmembrane transporter activity"/>
    <property type="evidence" value="ECO:0007669"/>
    <property type="project" value="TreeGrafter"/>
</dbReference>
<dbReference type="InterPro" id="IPR011527">
    <property type="entry name" value="ABC1_TM_dom"/>
</dbReference>
<dbReference type="RefSeq" id="WP_035130329.1">
    <property type="nucleotide sequence ID" value="NZ_JPMD01000005.1"/>
</dbReference>
<dbReference type="EMBL" id="JPMD01000005">
    <property type="protein sequence ID" value="KEZ88059.1"/>
    <property type="molecule type" value="Genomic_DNA"/>
</dbReference>
<keyword evidence="3" id="KW-1003">Cell membrane</keyword>
<feature type="transmembrane region" description="Helical" evidence="9">
    <location>
        <begin position="74"/>
        <end position="94"/>
    </location>
</feature>
<dbReference type="Proteomes" id="UP000028542">
    <property type="component" value="Unassembled WGS sequence"/>
</dbReference>
<feature type="domain" description="ABC transmembrane type-1" evidence="11">
    <location>
        <begin position="32"/>
        <end position="303"/>
    </location>
</feature>
<feature type="domain" description="ABC transporter" evidence="10">
    <location>
        <begin position="353"/>
        <end position="592"/>
    </location>
</feature>
<name>A0A084JGH5_9CLOT</name>
<keyword evidence="5" id="KW-0547">Nucleotide-binding</keyword>
<dbReference type="FunFam" id="3.40.50.300:FF:000854">
    <property type="entry name" value="Multidrug ABC transporter ATP-binding protein"/>
    <property type="match status" value="1"/>
</dbReference>
<dbReference type="SUPFAM" id="SSF90123">
    <property type="entry name" value="ABC transporter transmembrane region"/>
    <property type="match status" value="1"/>
</dbReference>
<feature type="transmembrane region" description="Helical" evidence="9">
    <location>
        <begin position="41"/>
        <end position="62"/>
    </location>
</feature>
<dbReference type="Gene3D" id="3.40.50.300">
    <property type="entry name" value="P-loop containing nucleotide triphosphate hydrolases"/>
    <property type="match status" value="1"/>
</dbReference>
<feature type="transmembrane region" description="Helical" evidence="9">
    <location>
        <begin position="12"/>
        <end position="35"/>
    </location>
</feature>
<reference evidence="12 13" key="1">
    <citation type="submission" date="2014-07" db="EMBL/GenBank/DDBJ databases">
        <title>Draft genome of Clostridium sulfidigenes 113A isolated from sediments associated with methane hydrate from Krishna Godavari basin.</title>
        <authorList>
            <person name="Honkalas V.S."/>
            <person name="Dabir A.P."/>
            <person name="Arora P."/>
            <person name="Dhakephalkar P.K."/>
        </authorList>
    </citation>
    <scope>NUCLEOTIDE SEQUENCE [LARGE SCALE GENOMIC DNA]</scope>
    <source>
        <strain evidence="12 13">113A</strain>
    </source>
</reference>
<dbReference type="Gene3D" id="1.20.1560.10">
    <property type="entry name" value="ABC transporter type 1, transmembrane domain"/>
    <property type="match status" value="1"/>
</dbReference>
<evidence type="ECO:0000256" key="6">
    <source>
        <dbReference type="ARBA" id="ARBA00022840"/>
    </source>
</evidence>
<dbReference type="STRING" id="318464.IO99_03610"/>
<dbReference type="GO" id="GO:0005524">
    <property type="term" value="F:ATP binding"/>
    <property type="evidence" value="ECO:0007669"/>
    <property type="project" value="UniProtKB-KW"/>
</dbReference>
<sequence length="601" mass="67870">MSKYNLFSKKKLGILDIIGIPVHYCPFYTISIAVVSFFSGIVPTLSLLATSHFINSSILFFTEGLGGTHIKMSVLAIILCTVYLSFSPLLMEYLNRKLENSLMENFSVSLIGRIASLKYEYLEDDSSLDLISRVSRQPETQCVKSYGQALGAFSLILKIIGIMSVLLFNVAWAALAIALIAIPTFRIAIRGGKENYEANRECEKHIRKAGYLSEILTGRNAAKERTLFNFSKKVNDWWHKQYEIARNIKFKASLKWLKESEIGGTLTSLLIAVIILILVFPLKTDLLSIGLFISIVNSILSLIPDLAWQLPEYTEAIAESKEYLEDFTKLLSLKYKNEYLCVPSENPTTLYRIEFRNVTFRYPGTQRDVLKNLNLIIERGMHYALVGANGSGKTTITKLLTGLYEEFEGDILINGISIKTYSQQELKSMFAIVYQDFAKYEISLKDNIALGDVNSYSTQRLEEAIEESGLKELVQELPRGIESSIGRIVKESIDLSGGQWQRVAIARTLVSNASLRILDEPTAALDPVKESQLYENFEKINHGKTTLLISHRLASTKLADVIYVIEEGTVSEQGNFDELMKINGSYAEMFHSQRRWYENEN</sequence>
<evidence type="ECO:0000256" key="8">
    <source>
        <dbReference type="ARBA" id="ARBA00023136"/>
    </source>
</evidence>
<evidence type="ECO:0000256" key="4">
    <source>
        <dbReference type="ARBA" id="ARBA00022692"/>
    </source>
</evidence>
<organism evidence="12 13">
    <name type="scientific">Clostridium sulfidigenes</name>
    <dbReference type="NCBI Taxonomy" id="318464"/>
    <lineage>
        <taxon>Bacteria</taxon>
        <taxon>Bacillati</taxon>
        <taxon>Bacillota</taxon>
        <taxon>Clostridia</taxon>
        <taxon>Eubacteriales</taxon>
        <taxon>Clostridiaceae</taxon>
        <taxon>Clostridium</taxon>
    </lineage>
</organism>
<dbReference type="GO" id="GO:0005886">
    <property type="term" value="C:plasma membrane"/>
    <property type="evidence" value="ECO:0007669"/>
    <property type="project" value="UniProtKB-SubCell"/>
</dbReference>
<dbReference type="InterPro" id="IPR003593">
    <property type="entry name" value="AAA+_ATPase"/>
</dbReference>
<comment type="caution">
    <text evidence="12">The sequence shown here is derived from an EMBL/GenBank/DDBJ whole genome shotgun (WGS) entry which is preliminary data.</text>
</comment>
<keyword evidence="2" id="KW-0813">Transport</keyword>
<gene>
    <name evidence="12" type="ORF">IO99_03610</name>
</gene>
<accession>A0A084JGH5</accession>